<proteinExistence type="predicted"/>
<evidence type="ECO:0000256" key="1">
    <source>
        <dbReference type="SAM" id="Phobius"/>
    </source>
</evidence>
<accession>A0A8D5U4F4</accession>
<feature type="transmembrane region" description="Helical" evidence="1">
    <location>
        <begin position="358"/>
        <end position="380"/>
    </location>
</feature>
<gene>
    <name evidence="2" type="ORF">KN1_00660</name>
</gene>
<evidence type="ECO:0000313" key="2">
    <source>
        <dbReference type="EMBL" id="BCU68769.1"/>
    </source>
</evidence>
<dbReference type="EMBL" id="AP024597">
    <property type="protein sequence ID" value="BCU68769.1"/>
    <property type="molecule type" value="Genomic_DNA"/>
</dbReference>
<dbReference type="GeneID" id="66161820"/>
<feature type="transmembrane region" description="Helical" evidence="1">
    <location>
        <begin position="71"/>
        <end position="89"/>
    </location>
</feature>
<feature type="transmembrane region" description="Helical" evidence="1">
    <location>
        <begin position="94"/>
        <end position="111"/>
    </location>
</feature>
<feature type="transmembrane region" description="Helical" evidence="1">
    <location>
        <begin position="443"/>
        <end position="459"/>
    </location>
</feature>
<keyword evidence="1" id="KW-0812">Transmembrane</keyword>
<organism evidence="2 3">
    <name type="scientific">Stygiolobus caldivivus</name>
    <dbReference type="NCBI Taxonomy" id="2824673"/>
    <lineage>
        <taxon>Archaea</taxon>
        <taxon>Thermoproteota</taxon>
        <taxon>Thermoprotei</taxon>
        <taxon>Sulfolobales</taxon>
        <taxon>Sulfolobaceae</taxon>
        <taxon>Stygiolobus</taxon>
    </lineage>
</organism>
<name>A0A8D5U4F4_9CREN</name>
<keyword evidence="1" id="KW-0472">Membrane</keyword>
<feature type="transmembrane region" description="Helical" evidence="1">
    <location>
        <begin position="198"/>
        <end position="216"/>
    </location>
</feature>
<feature type="transmembrane region" description="Helical" evidence="1">
    <location>
        <begin position="228"/>
        <end position="247"/>
    </location>
</feature>
<dbReference type="RefSeq" id="WP_221288636.1">
    <property type="nucleotide sequence ID" value="NZ_AP024597.1"/>
</dbReference>
<sequence length="832" mass="93842">MSRFVIITRRDIIIALIMYLVSLAPIYVFLFSNGYLNFYNYNLPLFSGKEVEYLLTASVYNPETGLAVNDGILYLYLTVFTALGIYNIIILDKIFLLVTFSVTFLLLWAMINKAIEIFGITKYKNLLRIIGVLFFILNPVYLEYITYNFFNSIWGVIVFSYAVLKFLDIVINNKSVNKYDIMKSGVALGFGGLMDPRIYVWGLYIMVLIFIISITIKRGVILKSIKYLSLSYILSLPILIYVYYIFIYTSLITQPSLSKAVSVQAYRPDTYSYIATWSGNSHIFNVFAFINTGWTSIVYAPPSILLYPRHDWWFLPYFGDHSLILLPPDVITYIWLASLYIFITVATLALFDKKRLPISALLFTPMFIILSISAGTNVPIKTFVYLFEIDPSKLPIIGGIFGTTFAIPYDAEIMTLPLASYLSILGVNYILEKVNKEITKKTLVLVIIVLAVFASWQYFNGTLYPSQVTGSFPGNSISLEGYYYPLNPPPQWVHVMNTLSTSTAGVVYVGEIGFSEKWAHYQFISLSPPLMPGYVTISPPQTNYVNQAPLAYDIAGVKYLFIDDTSYIPISNSFIYSYLNDSGLKVIYAKGDVYLLEQPNSSVFREAKMGIYFDCKTETVLFKAEWLLYPLLNYTPAIISPVKTSNTITMVLNPSTVSEDYMSLYNGTRNVTILSGNYIIDDEGNITHLAVISKENVTVKPWTMIIPENVSLTELVSIPINFSFNQLMAEFTAYSNSGYLVETSLPLPYGGIEVSNGKALGVNGFGQYIFSSSGILTISIKLGFVTNVLMTAVDIFFYALFIYFILYKNVLSKGIEVLRNDVIRISGLKGNK</sequence>
<keyword evidence="1" id="KW-1133">Transmembrane helix</keyword>
<feature type="transmembrane region" description="Helical" evidence="1">
    <location>
        <begin position="123"/>
        <end position="142"/>
    </location>
</feature>
<feature type="transmembrane region" description="Helical" evidence="1">
    <location>
        <begin position="782"/>
        <end position="806"/>
    </location>
</feature>
<dbReference type="KEGG" id="csty:KN1_00660"/>
<feature type="transmembrane region" description="Helical" evidence="1">
    <location>
        <begin position="330"/>
        <end position="351"/>
    </location>
</feature>
<dbReference type="AlphaFoldDB" id="A0A8D5U4F4"/>
<feature type="transmembrane region" description="Helical" evidence="1">
    <location>
        <begin position="413"/>
        <end position="431"/>
    </location>
</feature>
<feature type="transmembrane region" description="Helical" evidence="1">
    <location>
        <begin position="12"/>
        <end position="36"/>
    </location>
</feature>
<protein>
    <submittedName>
        <fullName evidence="2">Uncharacterized protein</fullName>
    </submittedName>
</protein>
<feature type="transmembrane region" description="Helical" evidence="1">
    <location>
        <begin position="149"/>
        <end position="167"/>
    </location>
</feature>
<reference evidence="2 3" key="1">
    <citation type="submission" date="2021-04" db="EMBL/GenBank/DDBJ databases">
        <title>Complete genome sequence of Stygiolobus sp. KN-1.</title>
        <authorList>
            <person name="Nakamura K."/>
            <person name="Sakai H."/>
            <person name="Kurosawa N."/>
        </authorList>
    </citation>
    <scope>NUCLEOTIDE SEQUENCE [LARGE SCALE GENOMIC DNA]</scope>
    <source>
        <strain evidence="2 3">KN-1</strain>
    </source>
</reference>
<keyword evidence="3" id="KW-1185">Reference proteome</keyword>
<evidence type="ECO:0000313" key="3">
    <source>
        <dbReference type="Proteomes" id="UP000825123"/>
    </source>
</evidence>
<dbReference type="Proteomes" id="UP000825123">
    <property type="component" value="Chromosome"/>
</dbReference>